<comment type="caution">
    <text evidence="2">The sequence shown here is derived from an EMBL/GenBank/DDBJ whole genome shotgun (WGS) entry which is preliminary data.</text>
</comment>
<feature type="compositionally biased region" description="Basic and acidic residues" evidence="1">
    <location>
        <begin position="1"/>
        <end position="11"/>
    </location>
</feature>
<feature type="region of interest" description="Disordered" evidence="1">
    <location>
        <begin position="1"/>
        <end position="20"/>
    </location>
</feature>
<gene>
    <name evidence="2" type="ORF">F7725_006336</name>
</gene>
<dbReference type="EMBL" id="JAAKFY010000020">
    <property type="protein sequence ID" value="KAF3840474.1"/>
    <property type="molecule type" value="Genomic_DNA"/>
</dbReference>
<protein>
    <submittedName>
        <fullName evidence="2">Uncharacterized protein</fullName>
    </submittedName>
</protein>
<dbReference type="Proteomes" id="UP000518266">
    <property type="component" value="Unassembled WGS sequence"/>
</dbReference>
<feature type="compositionally biased region" description="Polar residues" evidence="1">
    <location>
        <begin position="68"/>
        <end position="81"/>
    </location>
</feature>
<sequence length="81" mass="8950">MTNKRSAEMMMKKSNLSKPTCFRRAMEDPFGKEQIETYKEELQSNGVATASEKINAHLAERDRVPLNTGITGESGSGQSKA</sequence>
<evidence type="ECO:0000313" key="3">
    <source>
        <dbReference type="Proteomes" id="UP000518266"/>
    </source>
</evidence>
<evidence type="ECO:0000313" key="2">
    <source>
        <dbReference type="EMBL" id="KAF3840474.1"/>
    </source>
</evidence>
<organism evidence="2 3">
    <name type="scientific">Dissostichus mawsoni</name>
    <name type="common">Antarctic cod</name>
    <dbReference type="NCBI Taxonomy" id="36200"/>
    <lineage>
        <taxon>Eukaryota</taxon>
        <taxon>Metazoa</taxon>
        <taxon>Chordata</taxon>
        <taxon>Craniata</taxon>
        <taxon>Vertebrata</taxon>
        <taxon>Euteleostomi</taxon>
        <taxon>Actinopterygii</taxon>
        <taxon>Neopterygii</taxon>
        <taxon>Teleostei</taxon>
        <taxon>Neoteleostei</taxon>
        <taxon>Acanthomorphata</taxon>
        <taxon>Eupercaria</taxon>
        <taxon>Perciformes</taxon>
        <taxon>Notothenioidei</taxon>
        <taxon>Nototheniidae</taxon>
        <taxon>Dissostichus</taxon>
    </lineage>
</organism>
<keyword evidence="3" id="KW-1185">Reference proteome</keyword>
<feature type="region of interest" description="Disordered" evidence="1">
    <location>
        <begin position="56"/>
        <end position="81"/>
    </location>
</feature>
<accession>A0A7J5XTL5</accession>
<proteinExistence type="predicted"/>
<dbReference type="AlphaFoldDB" id="A0A7J5XTL5"/>
<reference evidence="2 3" key="1">
    <citation type="submission" date="2020-03" db="EMBL/GenBank/DDBJ databases">
        <title>Dissostichus mawsoni Genome sequencing and assembly.</title>
        <authorList>
            <person name="Park H."/>
        </authorList>
    </citation>
    <scope>NUCLEOTIDE SEQUENCE [LARGE SCALE GENOMIC DNA]</scope>
    <source>
        <strain evidence="2">DM0001</strain>
        <tissue evidence="2">Muscle</tissue>
    </source>
</reference>
<evidence type="ECO:0000256" key="1">
    <source>
        <dbReference type="SAM" id="MobiDB-lite"/>
    </source>
</evidence>
<name>A0A7J5XTL5_DISMA</name>